<dbReference type="AlphaFoldDB" id="A0AAN9PU56"/>
<sequence length="97" mass="10728">MYQRDLSYFPISFVPLRNNTARGTPFENTNICKLLGFPSSIHSILFVPELEPVLAGQLLFFAAIPFSHSYLYSLSSIPFASSNILGFSDSTSNTSSQ</sequence>
<organism evidence="1 2">
    <name type="scientific">Canavalia gladiata</name>
    <name type="common">Sword bean</name>
    <name type="synonym">Dolichos gladiatus</name>
    <dbReference type="NCBI Taxonomy" id="3824"/>
    <lineage>
        <taxon>Eukaryota</taxon>
        <taxon>Viridiplantae</taxon>
        <taxon>Streptophyta</taxon>
        <taxon>Embryophyta</taxon>
        <taxon>Tracheophyta</taxon>
        <taxon>Spermatophyta</taxon>
        <taxon>Magnoliopsida</taxon>
        <taxon>eudicotyledons</taxon>
        <taxon>Gunneridae</taxon>
        <taxon>Pentapetalae</taxon>
        <taxon>rosids</taxon>
        <taxon>fabids</taxon>
        <taxon>Fabales</taxon>
        <taxon>Fabaceae</taxon>
        <taxon>Papilionoideae</taxon>
        <taxon>50 kb inversion clade</taxon>
        <taxon>NPAAA clade</taxon>
        <taxon>indigoferoid/millettioid clade</taxon>
        <taxon>Phaseoleae</taxon>
        <taxon>Canavalia</taxon>
    </lineage>
</organism>
<proteinExistence type="predicted"/>
<keyword evidence="2" id="KW-1185">Reference proteome</keyword>
<accession>A0AAN9PU56</accession>
<comment type="caution">
    <text evidence="1">The sequence shown here is derived from an EMBL/GenBank/DDBJ whole genome shotgun (WGS) entry which is preliminary data.</text>
</comment>
<name>A0AAN9PU56_CANGL</name>
<dbReference type="Proteomes" id="UP001367508">
    <property type="component" value="Unassembled WGS sequence"/>
</dbReference>
<reference evidence="1 2" key="1">
    <citation type="submission" date="2024-01" db="EMBL/GenBank/DDBJ databases">
        <title>The genomes of 5 underutilized Papilionoideae crops provide insights into root nodulation and disease resistanc.</title>
        <authorList>
            <person name="Jiang F."/>
        </authorList>
    </citation>
    <scope>NUCLEOTIDE SEQUENCE [LARGE SCALE GENOMIC DNA]</scope>
    <source>
        <strain evidence="1">LVBAO_FW01</strain>
        <tissue evidence="1">Leaves</tissue>
    </source>
</reference>
<evidence type="ECO:0000313" key="1">
    <source>
        <dbReference type="EMBL" id="KAK7312335.1"/>
    </source>
</evidence>
<evidence type="ECO:0000313" key="2">
    <source>
        <dbReference type="Proteomes" id="UP001367508"/>
    </source>
</evidence>
<dbReference type="EMBL" id="JAYMYQ010000009">
    <property type="protein sequence ID" value="KAK7312335.1"/>
    <property type="molecule type" value="Genomic_DNA"/>
</dbReference>
<gene>
    <name evidence="1" type="ORF">VNO77_36116</name>
</gene>
<protein>
    <submittedName>
        <fullName evidence="1">Uncharacterized protein</fullName>
    </submittedName>
</protein>